<dbReference type="AlphaFoldDB" id="A0AAU8AQK0"/>
<organism evidence="2">
    <name type="scientific">Alloyangia sp. H15</name>
    <dbReference type="NCBI Taxonomy" id="3029062"/>
    <lineage>
        <taxon>Bacteria</taxon>
        <taxon>Pseudomonadati</taxon>
        <taxon>Pseudomonadota</taxon>
        <taxon>Alphaproteobacteria</taxon>
        <taxon>Rhodobacterales</taxon>
        <taxon>Roseobacteraceae</taxon>
        <taxon>Alloyangia</taxon>
    </lineage>
</organism>
<name>A0AAU8AQK0_9RHOB</name>
<reference evidence="2" key="1">
    <citation type="submission" date="2023-02" db="EMBL/GenBank/DDBJ databases">
        <title>Description and genomic characterization of Salipiger bruguierae sp. nov., isolated from the sediment of mangrove plant Bruguiera sexangula.</title>
        <authorList>
            <person name="Long M."/>
        </authorList>
    </citation>
    <scope>NUCLEOTIDE SEQUENCE</scope>
    <source>
        <strain evidence="2">H15</strain>
        <plasmid evidence="2">unnamed2</plasmid>
    </source>
</reference>
<keyword evidence="2" id="KW-0614">Plasmid</keyword>
<proteinExistence type="predicted"/>
<accession>A0AAU8AQK0</accession>
<dbReference type="SUPFAM" id="SSF54593">
    <property type="entry name" value="Glyoxalase/Bleomycin resistance protein/Dihydroxybiphenyl dioxygenase"/>
    <property type="match status" value="1"/>
</dbReference>
<evidence type="ECO:0000313" key="2">
    <source>
        <dbReference type="EMBL" id="XCC97232.1"/>
    </source>
</evidence>
<feature type="domain" description="Glyoxalase-like" evidence="1">
    <location>
        <begin position="14"/>
        <end position="202"/>
    </location>
</feature>
<dbReference type="EMBL" id="CP123387">
    <property type="protein sequence ID" value="XCC97232.1"/>
    <property type="molecule type" value="Genomic_DNA"/>
</dbReference>
<gene>
    <name evidence="2" type="ORF">PVT71_26065</name>
</gene>
<dbReference type="Pfam" id="PF13468">
    <property type="entry name" value="Glyoxalase_3"/>
    <property type="match status" value="1"/>
</dbReference>
<geneLocation type="plasmid" evidence="2">
    <name>unnamed2</name>
</geneLocation>
<dbReference type="InterPro" id="IPR025870">
    <property type="entry name" value="Glyoxalase-like_dom"/>
</dbReference>
<dbReference type="Gene3D" id="3.10.180.10">
    <property type="entry name" value="2,3-Dihydroxybiphenyl 1,2-Dioxygenase, domain 1"/>
    <property type="match status" value="1"/>
</dbReference>
<dbReference type="RefSeq" id="WP_353476122.1">
    <property type="nucleotide sequence ID" value="NZ_CP123387.1"/>
</dbReference>
<protein>
    <submittedName>
        <fullName evidence="2">VOC family protein</fullName>
    </submittedName>
</protein>
<sequence length="290" mass="30270">MPQDLPATTDPIHLDHSGHFVVDAEAARAELEALGFTVTPYSAQVQPDPVTGAPSLTGTGNICVMLPEGYLEFLVHTADTPIGLEFLAALEHRAGLHLAAFAVADAGARHADLQAAGIEMRPVVHFEREVATETGTETAAFSVARLAAGTMPEGRVQFLVHHTPAALWQPRWTGHANGARALKAILVSAPDPAETAARFARCLGRPAQAFGAGFRIALDRGALEILPEAEAEALVGAAVDPGRSAFVGLRLSMPDPALLSDRPGARRLGASLALPFGAALGAGIWVFDPL</sequence>
<dbReference type="InterPro" id="IPR029068">
    <property type="entry name" value="Glyas_Bleomycin-R_OHBP_Dase"/>
</dbReference>
<evidence type="ECO:0000259" key="1">
    <source>
        <dbReference type="Pfam" id="PF13468"/>
    </source>
</evidence>